<evidence type="ECO:0000256" key="3">
    <source>
        <dbReference type="ARBA" id="ARBA00022946"/>
    </source>
</evidence>
<keyword evidence="2" id="KW-0806">Transcription termination</keyword>
<evidence type="ECO:0000313" key="5">
    <source>
        <dbReference type="Proteomes" id="UP000489600"/>
    </source>
</evidence>
<evidence type="ECO:0000256" key="2">
    <source>
        <dbReference type="ARBA" id="ARBA00022472"/>
    </source>
</evidence>
<keyword evidence="3" id="KW-0809">Transit peptide</keyword>
<dbReference type="AlphaFoldDB" id="A0A565BR29"/>
<keyword evidence="2" id="KW-0805">Transcription regulation</keyword>
<dbReference type="InterPro" id="IPR038538">
    <property type="entry name" value="MTERF_sf"/>
</dbReference>
<organism evidence="4 5">
    <name type="scientific">Arabis nemorensis</name>
    <dbReference type="NCBI Taxonomy" id="586526"/>
    <lineage>
        <taxon>Eukaryota</taxon>
        <taxon>Viridiplantae</taxon>
        <taxon>Streptophyta</taxon>
        <taxon>Embryophyta</taxon>
        <taxon>Tracheophyta</taxon>
        <taxon>Spermatophyta</taxon>
        <taxon>Magnoliopsida</taxon>
        <taxon>eudicotyledons</taxon>
        <taxon>Gunneridae</taxon>
        <taxon>Pentapetalae</taxon>
        <taxon>rosids</taxon>
        <taxon>malvids</taxon>
        <taxon>Brassicales</taxon>
        <taxon>Brassicaceae</taxon>
        <taxon>Arabideae</taxon>
        <taxon>Arabis</taxon>
    </lineage>
</organism>
<dbReference type="GO" id="GO:0006353">
    <property type="term" value="P:DNA-templated transcription termination"/>
    <property type="evidence" value="ECO:0007669"/>
    <property type="project" value="UniProtKB-KW"/>
</dbReference>
<dbReference type="OrthoDB" id="1111305at2759"/>
<dbReference type="PANTHER" id="PTHR13068">
    <property type="entry name" value="CGI-12 PROTEIN-RELATED"/>
    <property type="match status" value="1"/>
</dbReference>
<comment type="similarity">
    <text evidence="1">Belongs to the mTERF family.</text>
</comment>
<proteinExistence type="inferred from homology"/>
<sequence length="104" mass="11885">MCIVLTTEKVKKKTEFIAKNWPLKPVVSVPAVLGLSMEKRIVPRCNVIKALMSKGLLGTELPSMSSVLVRTDEVFLNKFVRKHDDKELVDELMAIFTRKEEKNR</sequence>
<dbReference type="EMBL" id="CABITT030000005">
    <property type="protein sequence ID" value="VVB03821.1"/>
    <property type="molecule type" value="Genomic_DNA"/>
</dbReference>
<evidence type="ECO:0000313" key="4">
    <source>
        <dbReference type="EMBL" id="VVB03821.1"/>
    </source>
</evidence>
<accession>A0A565BR29</accession>
<reference evidence="4" key="1">
    <citation type="submission" date="2019-07" db="EMBL/GenBank/DDBJ databases">
        <authorList>
            <person name="Dittberner H."/>
        </authorList>
    </citation>
    <scope>NUCLEOTIDE SEQUENCE [LARGE SCALE GENOMIC DNA]</scope>
</reference>
<gene>
    <name evidence="4" type="ORF">ANE_LOCUS14265</name>
</gene>
<comment type="caution">
    <text evidence="4">The sequence shown here is derived from an EMBL/GenBank/DDBJ whole genome shotgun (WGS) entry which is preliminary data.</text>
</comment>
<name>A0A565BR29_9BRAS</name>
<dbReference type="GO" id="GO:0005737">
    <property type="term" value="C:cytoplasm"/>
    <property type="evidence" value="ECO:0007669"/>
    <property type="project" value="UniProtKB-ARBA"/>
</dbReference>
<dbReference type="Pfam" id="PF02536">
    <property type="entry name" value="mTERF"/>
    <property type="match status" value="1"/>
</dbReference>
<dbReference type="InterPro" id="IPR003690">
    <property type="entry name" value="MTERF"/>
</dbReference>
<dbReference type="Proteomes" id="UP000489600">
    <property type="component" value="Unassembled WGS sequence"/>
</dbReference>
<keyword evidence="5" id="KW-1185">Reference proteome</keyword>
<keyword evidence="2" id="KW-0804">Transcription</keyword>
<evidence type="ECO:0000256" key="1">
    <source>
        <dbReference type="ARBA" id="ARBA00007692"/>
    </source>
</evidence>
<protein>
    <submittedName>
        <fullName evidence="4">Uncharacterized protein</fullName>
    </submittedName>
</protein>
<dbReference type="PANTHER" id="PTHR13068:SF133">
    <property type="entry name" value="MITOCHONDRIAL TRANSCRIPTION TERMINATION FACTOR FAMILY PROTEIN"/>
    <property type="match status" value="1"/>
</dbReference>
<dbReference type="GO" id="GO:0003676">
    <property type="term" value="F:nucleic acid binding"/>
    <property type="evidence" value="ECO:0007669"/>
    <property type="project" value="InterPro"/>
</dbReference>
<dbReference type="Gene3D" id="1.25.70.10">
    <property type="entry name" value="Transcription termination factor 3, mitochondrial"/>
    <property type="match status" value="1"/>
</dbReference>